<dbReference type="GO" id="GO:0005912">
    <property type="term" value="C:adherens junction"/>
    <property type="evidence" value="ECO:0007669"/>
    <property type="project" value="TreeGrafter"/>
</dbReference>
<proteinExistence type="predicted"/>
<dbReference type="GO" id="GO:0000902">
    <property type="term" value="P:cell morphogenesis"/>
    <property type="evidence" value="ECO:0007669"/>
    <property type="project" value="TreeGrafter"/>
</dbReference>
<dbReference type="GO" id="GO:0034332">
    <property type="term" value="P:adherens junction organization"/>
    <property type="evidence" value="ECO:0007669"/>
    <property type="project" value="TreeGrafter"/>
</dbReference>
<dbReference type="GeneTree" id="ENSGT00940000158167"/>
<dbReference type="Gene3D" id="4.10.900.10">
    <property type="entry name" value="TCF3-CBD (Catenin binding domain)"/>
    <property type="match status" value="1"/>
</dbReference>
<reference evidence="18" key="2">
    <citation type="submission" date="2025-09" db="UniProtKB">
        <authorList>
            <consortium name="Ensembl"/>
        </authorList>
    </citation>
    <scope>IDENTIFICATION</scope>
</reference>
<keyword evidence="9" id="KW-0130">Cell adhesion</keyword>
<dbReference type="SUPFAM" id="SSF49313">
    <property type="entry name" value="Cadherin-like"/>
    <property type="match status" value="1"/>
</dbReference>
<dbReference type="InterPro" id="IPR000233">
    <property type="entry name" value="Cadherin_Y-type_LIR"/>
</dbReference>
<reference evidence="18" key="1">
    <citation type="submission" date="2025-08" db="UniProtKB">
        <authorList>
            <consortium name="Ensembl"/>
        </authorList>
    </citation>
    <scope>IDENTIFICATION</scope>
</reference>
<evidence type="ECO:0000313" key="18">
    <source>
        <dbReference type="Ensembl" id="ENSLLTP00000015786.1"/>
    </source>
</evidence>
<dbReference type="GO" id="GO:0044331">
    <property type="term" value="P:cell-cell adhesion mediated by cadherin"/>
    <property type="evidence" value="ECO:0007669"/>
    <property type="project" value="TreeGrafter"/>
</dbReference>
<keyword evidence="3" id="KW-0165">Cleavage on pair of basic residues</keyword>
<keyword evidence="4 16" id="KW-0812">Transmembrane</keyword>
<evidence type="ECO:0000256" key="10">
    <source>
        <dbReference type="ARBA" id="ARBA00022989"/>
    </source>
</evidence>
<dbReference type="InterPro" id="IPR002126">
    <property type="entry name" value="Cadherin-like_dom"/>
</dbReference>
<dbReference type="GO" id="GO:0016477">
    <property type="term" value="P:cell migration"/>
    <property type="evidence" value="ECO:0007669"/>
    <property type="project" value="TreeGrafter"/>
</dbReference>
<dbReference type="Pfam" id="PF00028">
    <property type="entry name" value="Cadherin"/>
    <property type="match status" value="1"/>
</dbReference>
<feature type="domain" description="Cadherin" evidence="17">
    <location>
        <begin position="38"/>
        <end position="142"/>
    </location>
</feature>
<dbReference type="SMART" id="SM00112">
    <property type="entry name" value="CA"/>
    <property type="match status" value="1"/>
</dbReference>
<dbReference type="Proteomes" id="UP000694406">
    <property type="component" value="Unplaced"/>
</dbReference>
<evidence type="ECO:0000256" key="11">
    <source>
        <dbReference type="ARBA" id="ARBA00023136"/>
    </source>
</evidence>
<keyword evidence="19" id="KW-1185">Reference proteome</keyword>
<accession>A0A8C5SB58</accession>
<keyword evidence="7" id="KW-0677">Repeat</keyword>
<keyword evidence="11 16" id="KW-0472">Membrane</keyword>
<keyword evidence="5" id="KW-0479">Metal-binding</keyword>
<dbReference type="GO" id="GO:0008013">
    <property type="term" value="F:beta-catenin binding"/>
    <property type="evidence" value="ECO:0007669"/>
    <property type="project" value="TreeGrafter"/>
</dbReference>
<evidence type="ECO:0000256" key="12">
    <source>
        <dbReference type="ARBA" id="ARBA00023180"/>
    </source>
</evidence>
<evidence type="ECO:0000256" key="3">
    <source>
        <dbReference type="ARBA" id="ARBA00022685"/>
    </source>
</evidence>
<dbReference type="InterPro" id="IPR015919">
    <property type="entry name" value="Cadherin-like_sf"/>
</dbReference>
<organism evidence="18 19">
    <name type="scientific">Laticauda laticaudata</name>
    <name type="common">Blue-ringed sea krait</name>
    <name type="synonym">Blue-lipped sea krait</name>
    <dbReference type="NCBI Taxonomy" id="8630"/>
    <lineage>
        <taxon>Eukaryota</taxon>
        <taxon>Metazoa</taxon>
        <taxon>Chordata</taxon>
        <taxon>Craniata</taxon>
        <taxon>Vertebrata</taxon>
        <taxon>Euteleostomi</taxon>
        <taxon>Lepidosauria</taxon>
        <taxon>Squamata</taxon>
        <taxon>Bifurcata</taxon>
        <taxon>Unidentata</taxon>
        <taxon>Episquamata</taxon>
        <taxon>Toxicofera</taxon>
        <taxon>Serpentes</taxon>
        <taxon>Colubroidea</taxon>
        <taxon>Elapidae</taxon>
        <taxon>Laticaudinae</taxon>
        <taxon>Laticauda</taxon>
    </lineage>
</organism>
<evidence type="ECO:0000256" key="2">
    <source>
        <dbReference type="ARBA" id="ARBA00022475"/>
    </source>
</evidence>
<dbReference type="FunFam" id="4.10.900.10:FF:000001">
    <property type="entry name" value="Cadherin 2"/>
    <property type="match status" value="1"/>
</dbReference>
<dbReference type="Ensembl" id="ENSLLTT00000016397.1">
    <property type="protein sequence ID" value="ENSLLTP00000015786.1"/>
    <property type="gene ID" value="ENSLLTG00000012082.1"/>
</dbReference>
<evidence type="ECO:0000256" key="8">
    <source>
        <dbReference type="ARBA" id="ARBA00022837"/>
    </source>
</evidence>
<feature type="transmembrane region" description="Helical" evidence="16">
    <location>
        <begin position="147"/>
        <end position="170"/>
    </location>
</feature>
<name>A0A8C5SB58_LATLA</name>
<dbReference type="Pfam" id="PF01049">
    <property type="entry name" value="CADH_Y-type_LIR"/>
    <property type="match status" value="1"/>
</dbReference>
<dbReference type="AlphaFoldDB" id="A0A8C5SB58"/>
<evidence type="ECO:0000259" key="17">
    <source>
        <dbReference type="PROSITE" id="PS50268"/>
    </source>
</evidence>
<evidence type="ECO:0000256" key="9">
    <source>
        <dbReference type="ARBA" id="ARBA00022889"/>
    </source>
</evidence>
<evidence type="ECO:0000256" key="6">
    <source>
        <dbReference type="ARBA" id="ARBA00022729"/>
    </source>
</evidence>
<dbReference type="GO" id="GO:0007156">
    <property type="term" value="P:homophilic cell adhesion via plasma membrane adhesion molecules"/>
    <property type="evidence" value="ECO:0007669"/>
    <property type="project" value="InterPro"/>
</dbReference>
<dbReference type="PANTHER" id="PTHR24027">
    <property type="entry name" value="CADHERIN-23"/>
    <property type="match status" value="1"/>
</dbReference>
<dbReference type="GO" id="GO:0016342">
    <property type="term" value="C:catenin complex"/>
    <property type="evidence" value="ECO:0007669"/>
    <property type="project" value="TreeGrafter"/>
</dbReference>
<evidence type="ECO:0000256" key="13">
    <source>
        <dbReference type="ARBA" id="ARBA00040456"/>
    </source>
</evidence>
<protein>
    <recommendedName>
        <fullName evidence="13">Cadherin-20</fullName>
    </recommendedName>
</protein>
<dbReference type="FunFam" id="2.60.40.60:FF:000014">
    <property type="entry name" value="Cadherin 8"/>
    <property type="match status" value="1"/>
</dbReference>
<evidence type="ECO:0000256" key="14">
    <source>
        <dbReference type="PROSITE-ProRule" id="PRU00043"/>
    </source>
</evidence>
<comment type="function">
    <text evidence="15">Cadherins are calcium-dependent cell adhesion proteins.</text>
</comment>
<dbReference type="PANTHER" id="PTHR24027:SF84">
    <property type="entry name" value="CADHERIN-20"/>
    <property type="match status" value="1"/>
</dbReference>
<dbReference type="Gene3D" id="2.60.40.60">
    <property type="entry name" value="Cadherins"/>
    <property type="match status" value="1"/>
</dbReference>
<keyword evidence="10 16" id="KW-1133">Transmembrane helix</keyword>
<evidence type="ECO:0000256" key="1">
    <source>
        <dbReference type="ARBA" id="ARBA00004251"/>
    </source>
</evidence>
<evidence type="ECO:0000256" key="15">
    <source>
        <dbReference type="RuleBase" id="RU004357"/>
    </source>
</evidence>
<dbReference type="PROSITE" id="PS50268">
    <property type="entry name" value="CADHERIN_2"/>
    <property type="match status" value="1"/>
</dbReference>
<keyword evidence="8 14" id="KW-0106">Calcium</keyword>
<keyword evidence="12" id="KW-0325">Glycoprotein</keyword>
<comment type="subcellular location">
    <subcellularLocation>
        <location evidence="1">Cell membrane</location>
        <topology evidence="1">Single-pass type I membrane protein</topology>
    </subcellularLocation>
</comment>
<evidence type="ECO:0000256" key="5">
    <source>
        <dbReference type="ARBA" id="ARBA00022723"/>
    </source>
</evidence>
<evidence type="ECO:0000256" key="7">
    <source>
        <dbReference type="ARBA" id="ARBA00022737"/>
    </source>
</evidence>
<sequence length="314" mass="35354">MCLFQATTRASTEPHAKASRKEPSCLQNYIWVHQMPLIQTVSAVDQDDPQEGQHFYYSLAPETANNPNFTLRDNQDNTAWILTKRSGFRQHEQNTFYLPILIADNGRPVLSSTGTVTIHVCSCDEKGLVMSCNAEAYILPVSLSRGALIAILACIFVLLVFLFHSLPLVLEENIHENIVRYDDEGGGEEDTEAFDISALWNPREAQAFMKNRQDMMPEIESLSRYVPQASMDSSVHSYVLAKLYEADMDLWAPPFDSLQTYMFEGNGSVAESLSSLQTVTTDSEQSYDYLTDWGPRFRKLAEMYGATEGSGTLW</sequence>
<dbReference type="GO" id="GO:0045296">
    <property type="term" value="F:cadherin binding"/>
    <property type="evidence" value="ECO:0007669"/>
    <property type="project" value="TreeGrafter"/>
</dbReference>
<dbReference type="CDD" id="cd11304">
    <property type="entry name" value="Cadherin_repeat"/>
    <property type="match status" value="1"/>
</dbReference>
<dbReference type="InterPro" id="IPR039808">
    <property type="entry name" value="Cadherin"/>
</dbReference>
<keyword evidence="6" id="KW-0732">Signal</keyword>
<dbReference type="GO" id="GO:0007043">
    <property type="term" value="P:cell-cell junction assembly"/>
    <property type="evidence" value="ECO:0007669"/>
    <property type="project" value="TreeGrafter"/>
</dbReference>
<keyword evidence="2" id="KW-1003">Cell membrane</keyword>
<dbReference type="InterPro" id="IPR027397">
    <property type="entry name" value="Catenin-bd_sf"/>
</dbReference>
<dbReference type="GO" id="GO:0005509">
    <property type="term" value="F:calcium ion binding"/>
    <property type="evidence" value="ECO:0007669"/>
    <property type="project" value="UniProtKB-UniRule"/>
</dbReference>
<evidence type="ECO:0000256" key="4">
    <source>
        <dbReference type="ARBA" id="ARBA00022692"/>
    </source>
</evidence>
<evidence type="ECO:0000313" key="19">
    <source>
        <dbReference type="Proteomes" id="UP000694406"/>
    </source>
</evidence>
<evidence type="ECO:0000256" key="16">
    <source>
        <dbReference type="SAM" id="Phobius"/>
    </source>
</evidence>
<dbReference type="GO" id="GO:0016339">
    <property type="term" value="P:calcium-dependent cell-cell adhesion via plasma membrane cell adhesion molecules"/>
    <property type="evidence" value="ECO:0007669"/>
    <property type="project" value="TreeGrafter"/>
</dbReference>